<keyword evidence="6 9" id="KW-0067">ATP-binding</keyword>
<evidence type="ECO:0000256" key="4">
    <source>
        <dbReference type="ARBA" id="ARBA00022741"/>
    </source>
</evidence>
<evidence type="ECO:0000256" key="3">
    <source>
        <dbReference type="ARBA" id="ARBA00022679"/>
    </source>
</evidence>
<dbReference type="RefSeq" id="WP_155083652.1">
    <property type="nucleotide sequence ID" value="NZ_WMIA01000007.1"/>
</dbReference>
<keyword evidence="3" id="KW-0808">Transferase</keyword>
<proteinExistence type="predicted"/>
<comment type="catalytic activity">
    <reaction evidence="7">
        <text>L-threonyl-[protein] + ATP = O-phospho-L-threonyl-[protein] + ADP + H(+)</text>
        <dbReference type="Rhea" id="RHEA:46608"/>
        <dbReference type="Rhea" id="RHEA-COMP:11060"/>
        <dbReference type="Rhea" id="RHEA-COMP:11605"/>
        <dbReference type="ChEBI" id="CHEBI:15378"/>
        <dbReference type="ChEBI" id="CHEBI:30013"/>
        <dbReference type="ChEBI" id="CHEBI:30616"/>
        <dbReference type="ChEBI" id="CHEBI:61977"/>
        <dbReference type="ChEBI" id="CHEBI:456216"/>
        <dbReference type="EC" id="2.7.11.1"/>
    </reaction>
</comment>
<comment type="caution">
    <text evidence="12">The sequence shown here is derived from an EMBL/GenBank/DDBJ whole genome shotgun (WGS) entry which is preliminary data.</text>
</comment>
<evidence type="ECO:0000256" key="8">
    <source>
        <dbReference type="ARBA" id="ARBA00048679"/>
    </source>
</evidence>
<feature type="region of interest" description="Disordered" evidence="10">
    <location>
        <begin position="561"/>
        <end position="585"/>
    </location>
</feature>
<keyword evidence="5 12" id="KW-0418">Kinase</keyword>
<dbReference type="EMBL" id="WMIA01000007">
    <property type="protein sequence ID" value="MTF38806.1"/>
    <property type="molecule type" value="Genomic_DNA"/>
</dbReference>
<dbReference type="AlphaFoldDB" id="A0A844GXT7"/>
<keyword evidence="4 9" id="KW-0547">Nucleotide-binding</keyword>
<dbReference type="GO" id="GO:0005524">
    <property type="term" value="F:ATP binding"/>
    <property type="evidence" value="ECO:0007669"/>
    <property type="project" value="UniProtKB-UniRule"/>
</dbReference>
<dbReference type="CDD" id="cd14014">
    <property type="entry name" value="STKc_PknB_like"/>
    <property type="match status" value="1"/>
</dbReference>
<evidence type="ECO:0000256" key="7">
    <source>
        <dbReference type="ARBA" id="ARBA00047899"/>
    </source>
</evidence>
<dbReference type="GO" id="GO:0004674">
    <property type="term" value="F:protein serine/threonine kinase activity"/>
    <property type="evidence" value="ECO:0007669"/>
    <property type="project" value="UniProtKB-KW"/>
</dbReference>
<dbReference type="EC" id="2.7.11.1" evidence="1"/>
<dbReference type="PROSITE" id="PS00107">
    <property type="entry name" value="PROTEIN_KINASE_ATP"/>
    <property type="match status" value="1"/>
</dbReference>
<evidence type="ECO:0000313" key="13">
    <source>
        <dbReference type="Proteomes" id="UP000437131"/>
    </source>
</evidence>
<dbReference type="SUPFAM" id="SSF56112">
    <property type="entry name" value="Protein kinase-like (PK-like)"/>
    <property type="match status" value="1"/>
</dbReference>
<evidence type="ECO:0000259" key="11">
    <source>
        <dbReference type="PROSITE" id="PS50011"/>
    </source>
</evidence>
<feature type="compositionally biased region" description="Low complexity" evidence="10">
    <location>
        <begin position="298"/>
        <end position="315"/>
    </location>
</feature>
<dbReference type="PANTHER" id="PTHR24363:SF0">
    <property type="entry name" value="SERINE_THREONINE KINASE LIKE DOMAIN CONTAINING 1"/>
    <property type="match status" value="1"/>
</dbReference>
<dbReference type="SMART" id="SM00220">
    <property type="entry name" value="S_TKc"/>
    <property type="match status" value="1"/>
</dbReference>
<name>A0A844GXT7_9CHRO</name>
<dbReference type="PROSITE" id="PS50011">
    <property type="entry name" value="PROTEIN_KINASE_DOM"/>
    <property type="match status" value="1"/>
</dbReference>
<comment type="catalytic activity">
    <reaction evidence="8">
        <text>L-seryl-[protein] + ATP = O-phospho-L-seryl-[protein] + ADP + H(+)</text>
        <dbReference type="Rhea" id="RHEA:17989"/>
        <dbReference type="Rhea" id="RHEA-COMP:9863"/>
        <dbReference type="Rhea" id="RHEA-COMP:11604"/>
        <dbReference type="ChEBI" id="CHEBI:15378"/>
        <dbReference type="ChEBI" id="CHEBI:29999"/>
        <dbReference type="ChEBI" id="CHEBI:30616"/>
        <dbReference type="ChEBI" id="CHEBI:83421"/>
        <dbReference type="ChEBI" id="CHEBI:456216"/>
        <dbReference type="EC" id="2.7.11.1"/>
    </reaction>
</comment>
<dbReference type="Pfam" id="PF00069">
    <property type="entry name" value="Pkinase"/>
    <property type="match status" value="1"/>
</dbReference>
<dbReference type="InterPro" id="IPR011009">
    <property type="entry name" value="Kinase-like_dom_sf"/>
</dbReference>
<reference evidence="12 13" key="1">
    <citation type="submission" date="2019-11" db="EMBL/GenBank/DDBJ databases">
        <title>Isolation of a new High Light Tolerant Cyanobacteria.</title>
        <authorList>
            <person name="Dobson Z."/>
            <person name="Vaughn N."/>
            <person name="Vaughn M."/>
            <person name="Fromme P."/>
            <person name="Mazor Y."/>
        </authorList>
    </citation>
    <scope>NUCLEOTIDE SEQUENCE [LARGE SCALE GENOMIC DNA]</scope>
    <source>
        <strain evidence="12 13">0216</strain>
    </source>
</reference>
<sequence>MDNPAAQLPLIPFPYQVIKKLGNGSFGKVYLVINTTNQQQCVIKQLHPSSEQPNFIKQARRLFRQEAEILKKLNHPQIPKLIDYFEDKGEFYLVEEYIEGKTLRHELPSGKCWTEVATIKLLLEGLGILKDIHNLGIIHRDIKPDNFIRRQEDQKLVLIDFGAVKEFNLEQSRLLDPTIAMGTRGYMPTEQARGKPRKNSDIYALGVIAIQALTGKNPLELEEDEEGEILWRNLVTVDDKLGEIITKMTRYQHKLRYQSADDVIKDLHAYIYAKQQSCPPTQILEEKNKPSSIEDNYSNTSTSKINSISSSTNQSLKNQEDTSEKFSFSDWLKSPFGSTLTTALTIGVIATGGVYVMNQQQKAQIEKEKADFLTSLDTAYNDQNYLECFEKAEERLQDENNHISAQELGEYIGKCRLEEAKQKAQFLNYAEALATAKQIPTQNQYHNQAQIMMEDWSRAIFDKAKHLYTEEGKLEDALKEIDTIPDNPVRQAGLIVVSQWQEEYRTNSYLINQAQKDLEYGNCQSAIETVSKIEGSNYWLLEGKKIVDQAEKCFQDQGIESNINTNNSTDNSSNNQDNQNNQELPDNVIICPPILCPE</sequence>
<feature type="domain" description="Protein kinase" evidence="11">
    <location>
        <begin position="15"/>
        <end position="271"/>
    </location>
</feature>
<dbReference type="InterPro" id="IPR000719">
    <property type="entry name" value="Prot_kinase_dom"/>
</dbReference>
<dbReference type="Proteomes" id="UP000437131">
    <property type="component" value="Unassembled WGS sequence"/>
</dbReference>
<dbReference type="Gene3D" id="1.10.510.10">
    <property type="entry name" value="Transferase(Phosphotransferase) domain 1"/>
    <property type="match status" value="1"/>
</dbReference>
<feature type="region of interest" description="Disordered" evidence="10">
    <location>
        <begin position="290"/>
        <end position="319"/>
    </location>
</feature>
<feature type="binding site" evidence="9">
    <location>
        <position position="44"/>
    </location>
    <ligand>
        <name>ATP</name>
        <dbReference type="ChEBI" id="CHEBI:30616"/>
    </ligand>
</feature>
<evidence type="ECO:0000256" key="1">
    <source>
        <dbReference type="ARBA" id="ARBA00012513"/>
    </source>
</evidence>
<organism evidence="12 13">
    <name type="scientific">Cyanobacterium aponinum 0216</name>
    <dbReference type="NCBI Taxonomy" id="2676140"/>
    <lineage>
        <taxon>Bacteria</taxon>
        <taxon>Bacillati</taxon>
        <taxon>Cyanobacteriota</taxon>
        <taxon>Cyanophyceae</taxon>
        <taxon>Oscillatoriophycideae</taxon>
        <taxon>Chroococcales</taxon>
        <taxon>Geminocystaceae</taxon>
        <taxon>Cyanobacterium</taxon>
    </lineage>
</organism>
<evidence type="ECO:0000256" key="2">
    <source>
        <dbReference type="ARBA" id="ARBA00022527"/>
    </source>
</evidence>
<evidence type="ECO:0000313" key="12">
    <source>
        <dbReference type="EMBL" id="MTF38806.1"/>
    </source>
</evidence>
<evidence type="ECO:0000256" key="10">
    <source>
        <dbReference type="SAM" id="MobiDB-lite"/>
    </source>
</evidence>
<gene>
    <name evidence="12" type="ORF">GGC33_07675</name>
</gene>
<evidence type="ECO:0000256" key="9">
    <source>
        <dbReference type="PROSITE-ProRule" id="PRU10141"/>
    </source>
</evidence>
<protein>
    <recommendedName>
        <fullName evidence="1">non-specific serine/threonine protein kinase</fullName>
        <ecNumber evidence="1">2.7.11.1</ecNumber>
    </recommendedName>
</protein>
<dbReference type="PANTHER" id="PTHR24363">
    <property type="entry name" value="SERINE/THREONINE PROTEIN KINASE"/>
    <property type="match status" value="1"/>
</dbReference>
<evidence type="ECO:0000256" key="5">
    <source>
        <dbReference type="ARBA" id="ARBA00022777"/>
    </source>
</evidence>
<accession>A0A844GXT7</accession>
<feature type="compositionally biased region" description="Low complexity" evidence="10">
    <location>
        <begin position="561"/>
        <end position="583"/>
    </location>
</feature>
<evidence type="ECO:0000256" key="6">
    <source>
        <dbReference type="ARBA" id="ARBA00022840"/>
    </source>
</evidence>
<keyword evidence="2" id="KW-0723">Serine/threonine-protein kinase</keyword>
<dbReference type="InterPro" id="IPR017441">
    <property type="entry name" value="Protein_kinase_ATP_BS"/>
</dbReference>